<keyword evidence="2" id="KW-1185">Reference proteome</keyword>
<comment type="caution">
    <text evidence="1">The sequence shown here is derived from an EMBL/GenBank/DDBJ whole genome shotgun (WGS) entry which is preliminary data.</text>
</comment>
<dbReference type="EMBL" id="JANAKD010000225">
    <property type="protein sequence ID" value="KAJ3496046.1"/>
    <property type="molecule type" value="Genomic_DNA"/>
</dbReference>
<sequence>MQYSSREFGRDWRYAVEQEFTTGDESPFPYAPDGHQSWGNEVANIPLQDASKGCVSADGKYIAIAVGKDVHVFSTQTHEAVAVLRGHLTEVSGVAFQPNNSNMLLSSSSELVKRAGGKLVVEAQAAIILWRLDEQNVVAAQRSDAVQSIAKAASDAAIAKLAETGTTLMQSEVAELEELFTPGIQHVVTKHVTASKISIHGTLLTSFGSNTFSPSGRFMVYVPGNRPRSNDVVEWDMCICRTDDLATPVLKLSGHTDAIMWAGWNQDETLFASVAWDSTVRIWDAASGEAVRIFRTGDRCQNWTGEFSPNSKYFVATDGTSRVHVYDISSIASSAHGSADNSEAYWVYLGMKEYDGWRRTVSWHPNSKWLAVGKDQGYELIVLDVEEKKLLQKRTLSTAAMQVDREELRSMVARYPGATHVQFADKGKKVVVWTQGDDSIEVFDVAKEQKWRFGRGGTEDVPGAEAWRDDNGKLTSPYGLGMLVWESDSKLQMASLDGDAIRFWAIHIE</sequence>
<evidence type="ECO:0000313" key="2">
    <source>
        <dbReference type="Proteomes" id="UP001148737"/>
    </source>
</evidence>
<name>A0ACC1R246_9HYPO</name>
<proteinExistence type="predicted"/>
<reference evidence="1" key="1">
    <citation type="submission" date="2022-07" db="EMBL/GenBank/DDBJ databases">
        <title>Genome Sequence of Lecanicillium saksenae.</title>
        <authorList>
            <person name="Buettner E."/>
        </authorList>
    </citation>
    <scope>NUCLEOTIDE SEQUENCE</scope>
    <source>
        <strain evidence="1">VT-O1</strain>
    </source>
</reference>
<dbReference type="Proteomes" id="UP001148737">
    <property type="component" value="Unassembled WGS sequence"/>
</dbReference>
<gene>
    <name evidence="1" type="ORF">NLG97_g2949</name>
</gene>
<evidence type="ECO:0000313" key="1">
    <source>
        <dbReference type="EMBL" id="KAJ3496046.1"/>
    </source>
</evidence>
<protein>
    <submittedName>
        <fullName evidence="1">Uncharacterized protein</fullName>
    </submittedName>
</protein>
<accession>A0ACC1R246</accession>
<organism evidence="1 2">
    <name type="scientific">Lecanicillium saksenae</name>
    <dbReference type="NCBI Taxonomy" id="468837"/>
    <lineage>
        <taxon>Eukaryota</taxon>
        <taxon>Fungi</taxon>
        <taxon>Dikarya</taxon>
        <taxon>Ascomycota</taxon>
        <taxon>Pezizomycotina</taxon>
        <taxon>Sordariomycetes</taxon>
        <taxon>Hypocreomycetidae</taxon>
        <taxon>Hypocreales</taxon>
        <taxon>Cordycipitaceae</taxon>
        <taxon>Lecanicillium</taxon>
    </lineage>
</organism>